<organism evidence="2 3">
    <name type="scientific">Brevibacterium daeguense</name>
    <dbReference type="NCBI Taxonomy" id="909936"/>
    <lineage>
        <taxon>Bacteria</taxon>
        <taxon>Bacillati</taxon>
        <taxon>Actinomycetota</taxon>
        <taxon>Actinomycetes</taxon>
        <taxon>Micrococcales</taxon>
        <taxon>Brevibacteriaceae</taxon>
        <taxon>Brevibacterium</taxon>
    </lineage>
</organism>
<keyword evidence="3" id="KW-1185">Reference proteome</keyword>
<sequence length="77" mass="8261">MQVDVDSAQVICHLDALLVDRGMTLTELSHAVGITLANLSSLKNNRARAVRYSTLIALCQALDCQPGDLFSVVPPPI</sequence>
<reference evidence="3" key="1">
    <citation type="journal article" date="2019" name="Int. J. Syst. Evol. Microbiol.">
        <title>The Global Catalogue of Microorganisms (GCM) 10K type strain sequencing project: providing services to taxonomists for standard genome sequencing and annotation.</title>
        <authorList>
            <consortium name="The Broad Institute Genomics Platform"/>
            <consortium name="The Broad Institute Genome Sequencing Center for Infectious Disease"/>
            <person name="Wu L."/>
            <person name="Ma J."/>
        </authorList>
    </citation>
    <scope>NUCLEOTIDE SEQUENCE [LARGE SCALE GENOMIC DNA]</scope>
    <source>
        <strain evidence="3">JCM 17458</strain>
    </source>
</reference>
<dbReference type="PANTHER" id="PTHR37301:SF1">
    <property type="entry name" value="DNA-BINDING PROTEIN"/>
    <property type="match status" value="1"/>
</dbReference>
<dbReference type="PROSITE" id="PS50943">
    <property type="entry name" value="HTH_CROC1"/>
    <property type="match status" value="1"/>
</dbReference>
<proteinExistence type="predicted"/>
<dbReference type="RefSeq" id="WP_236864847.1">
    <property type="nucleotide sequence ID" value="NZ_BAABAZ010000004.1"/>
</dbReference>
<protein>
    <submittedName>
        <fullName evidence="2">Helix-turn-helix transcriptional regulator</fullName>
    </submittedName>
</protein>
<evidence type="ECO:0000313" key="2">
    <source>
        <dbReference type="EMBL" id="GAA4282917.1"/>
    </source>
</evidence>
<feature type="domain" description="HTH cro/C1-type" evidence="1">
    <location>
        <begin position="14"/>
        <end position="69"/>
    </location>
</feature>
<dbReference type="InterPro" id="IPR010982">
    <property type="entry name" value="Lambda_DNA-bd_dom_sf"/>
</dbReference>
<dbReference type="CDD" id="cd00093">
    <property type="entry name" value="HTH_XRE"/>
    <property type="match status" value="1"/>
</dbReference>
<dbReference type="Pfam" id="PF13443">
    <property type="entry name" value="HTH_26"/>
    <property type="match status" value="1"/>
</dbReference>
<evidence type="ECO:0000313" key="3">
    <source>
        <dbReference type="Proteomes" id="UP001501586"/>
    </source>
</evidence>
<dbReference type="Proteomes" id="UP001501586">
    <property type="component" value="Unassembled WGS sequence"/>
</dbReference>
<dbReference type="SMART" id="SM00530">
    <property type="entry name" value="HTH_XRE"/>
    <property type="match status" value="1"/>
</dbReference>
<comment type="caution">
    <text evidence="2">The sequence shown here is derived from an EMBL/GenBank/DDBJ whole genome shotgun (WGS) entry which is preliminary data.</text>
</comment>
<dbReference type="InterPro" id="IPR001387">
    <property type="entry name" value="Cro/C1-type_HTH"/>
</dbReference>
<accession>A0ABP8EG22</accession>
<dbReference type="EMBL" id="BAABAZ010000004">
    <property type="protein sequence ID" value="GAA4282917.1"/>
    <property type="molecule type" value="Genomic_DNA"/>
</dbReference>
<dbReference type="Gene3D" id="1.10.260.40">
    <property type="entry name" value="lambda repressor-like DNA-binding domains"/>
    <property type="match status" value="1"/>
</dbReference>
<dbReference type="SUPFAM" id="SSF47413">
    <property type="entry name" value="lambda repressor-like DNA-binding domains"/>
    <property type="match status" value="1"/>
</dbReference>
<gene>
    <name evidence="2" type="ORF">GCM10022261_04480</name>
</gene>
<dbReference type="PANTHER" id="PTHR37301">
    <property type="entry name" value="DNA-BINDING PROTEIN-RELATED"/>
    <property type="match status" value="1"/>
</dbReference>
<name>A0ABP8EG22_9MICO</name>
<evidence type="ECO:0000259" key="1">
    <source>
        <dbReference type="PROSITE" id="PS50943"/>
    </source>
</evidence>